<name>A0A7V4AP11_9DEIN</name>
<gene>
    <name evidence="1" type="ORF">ENT80_09585</name>
</gene>
<dbReference type="EMBL" id="DTAB01000541">
    <property type="protein sequence ID" value="HGN86388.1"/>
    <property type="molecule type" value="Genomic_DNA"/>
</dbReference>
<organism evidence="1">
    <name type="scientific">Thermus tengchongensis</name>
    <dbReference type="NCBI Taxonomy" id="1214928"/>
    <lineage>
        <taxon>Bacteria</taxon>
        <taxon>Thermotogati</taxon>
        <taxon>Deinococcota</taxon>
        <taxon>Deinococci</taxon>
        <taxon>Thermales</taxon>
        <taxon>Thermaceae</taxon>
        <taxon>Thermus</taxon>
    </lineage>
</organism>
<accession>A0A7V4AP11</accession>
<evidence type="ECO:0000313" key="1">
    <source>
        <dbReference type="EMBL" id="HGN86388.1"/>
    </source>
</evidence>
<comment type="caution">
    <text evidence="1">The sequence shown here is derived from an EMBL/GenBank/DDBJ whole genome shotgun (WGS) entry which is preliminary data.</text>
</comment>
<protein>
    <submittedName>
        <fullName evidence="1">Uncharacterized protein</fullName>
    </submittedName>
</protein>
<sequence length="87" mass="9264">MGEVVVALCLETGTWEAVVLQEGRMAGYGQGVSRVDAVERAIRDALRRGYSGPLVQVCLAWAGAALSDALDHVLAAIRGLEIRGLER</sequence>
<proteinExistence type="predicted"/>
<reference evidence="1" key="1">
    <citation type="journal article" date="2020" name="mSystems">
        <title>Genome- and Community-Level Interaction Insights into Carbon Utilization and Element Cycling Functions of Hydrothermarchaeota in Hydrothermal Sediment.</title>
        <authorList>
            <person name="Zhou Z."/>
            <person name="Liu Y."/>
            <person name="Xu W."/>
            <person name="Pan J."/>
            <person name="Luo Z.H."/>
            <person name="Li M."/>
        </authorList>
    </citation>
    <scope>NUCLEOTIDE SEQUENCE [LARGE SCALE GENOMIC DNA]</scope>
    <source>
        <strain evidence="1">SpSt-611</strain>
    </source>
</reference>
<dbReference type="AlphaFoldDB" id="A0A7V4AP11"/>